<name>A0A914HPU3_GLORO</name>
<proteinExistence type="predicted"/>
<accession>A0A914HPU3</accession>
<evidence type="ECO:0000256" key="1">
    <source>
        <dbReference type="SAM" id="MobiDB-lite"/>
    </source>
</evidence>
<reference evidence="3" key="1">
    <citation type="submission" date="2022-11" db="UniProtKB">
        <authorList>
            <consortium name="WormBaseParasite"/>
        </authorList>
    </citation>
    <scope>IDENTIFICATION</scope>
</reference>
<organism evidence="2 3">
    <name type="scientific">Globodera rostochiensis</name>
    <name type="common">Golden nematode worm</name>
    <name type="synonym">Heterodera rostochiensis</name>
    <dbReference type="NCBI Taxonomy" id="31243"/>
    <lineage>
        <taxon>Eukaryota</taxon>
        <taxon>Metazoa</taxon>
        <taxon>Ecdysozoa</taxon>
        <taxon>Nematoda</taxon>
        <taxon>Chromadorea</taxon>
        <taxon>Rhabditida</taxon>
        <taxon>Tylenchina</taxon>
        <taxon>Tylenchomorpha</taxon>
        <taxon>Tylenchoidea</taxon>
        <taxon>Heteroderidae</taxon>
        <taxon>Heteroderinae</taxon>
        <taxon>Globodera</taxon>
    </lineage>
</organism>
<protein>
    <submittedName>
        <fullName evidence="3">Uncharacterized protein</fullName>
    </submittedName>
</protein>
<feature type="region of interest" description="Disordered" evidence="1">
    <location>
        <begin position="121"/>
        <end position="142"/>
    </location>
</feature>
<evidence type="ECO:0000313" key="2">
    <source>
        <dbReference type="Proteomes" id="UP000887572"/>
    </source>
</evidence>
<keyword evidence="2" id="KW-1185">Reference proteome</keyword>
<evidence type="ECO:0000313" key="3">
    <source>
        <dbReference type="WBParaSite" id="Gr19_v10_g2783.t1"/>
    </source>
</evidence>
<feature type="region of interest" description="Disordered" evidence="1">
    <location>
        <begin position="1"/>
        <end position="60"/>
    </location>
</feature>
<feature type="compositionally biased region" description="Polar residues" evidence="1">
    <location>
        <begin position="34"/>
        <end position="53"/>
    </location>
</feature>
<dbReference type="AlphaFoldDB" id="A0A914HPU3"/>
<dbReference type="Proteomes" id="UP000887572">
    <property type="component" value="Unplaced"/>
</dbReference>
<sequence>MVKVSSSALPGGGGHSPRGPPPPASPGGWAGPGEQQNIGATQQHNVGSSSSPAVSDGAFAIPSPNARFVRSYGGAPQPFTGAVGRAVGGQQQHFSSANAGGFPGAGGFGFPGYKGGGQFAAGGSGGFPRGDSPTPGGAIGASFDYRQPFGRLGTVQSYGGWAKSKRF</sequence>
<dbReference type="WBParaSite" id="Gr19_v10_g2783.t1">
    <property type="protein sequence ID" value="Gr19_v10_g2783.t1"/>
    <property type="gene ID" value="Gr19_v10_g2783"/>
</dbReference>